<dbReference type="OrthoDB" id="5370059at2759"/>
<sequence>MASNVECRAQLFAFGSNGSGQLGIGHTEDVSVPHPVLGCLDVQQIACGGNHTIVTGKHGLATSGENSDGRCFTASDSSTNNSLFLHSDKYPEAMVAATWSASFICSAGSVHACGAGNAGELGLGPGVQLVGTPQAIANFPPVGTKIVKIAACMAHVVVVLTNGEVWGWGKGRKGQLDEPAATVWSPRKFKNIGFFAVDAVCGKDFTCIFGSPSTGELFVTGPNSNDRFGVKTNAPANVRGWKKVAASWGSVFVLSESGDVTAWGRNDHGQLPPVGLPPLSSIVAGSEHCLGLTEAGKVLAWGWGEHGNCGDPTDAKGDVKNGWNEIALSRPASAIFAGCATSFVVAD</sequence>
<feature type="repeat" description="RCC1" evidence="3">
    <location>
        <begin position="258"/>
        <end position="295"/>
    </location>
</feature>
<feature type="repeat" description="RCC1" evidence="3">
    <location>
        <begin position="9"/>
        <end position="58"/>
    </location>
</feature>
<dbReference type="InterPro" id="IPR000408">
    <property type="entry name" value="Reg_chr_condens"/>
</dbReference>
<dbReference type="RefSeq" id="XP_023622799.1">
    <property type="nucleotide sequence ID" value="XM_023767031.1"/>
</dbReference>
<evidence type="ECO:0000256" key="1">
    <source>
        <dbReference type="ARBA" id="ARBA00022658"/>
    </source>
</evidence>
<dbReference type="InterPro" id="IPR058923">
    <property type="entry name" value="RCC1-like_dom"/>
</dbReference>
<protein>
    <submittedName>
        <fullName evidence="5">Related to alpha-tubulin suppressor</fullName>
    </submittedName>
</protein>
<evidence type="ECO:0000256" key="2">
    <source>
        <dbReference type="ARBA" id="ARBA00022737"/>
    </source>
</evidence>
<evidence type="ECO:0000256" key="3">
    <source>
        <dbReference type="PROSITE-ProRule" id="PRU00235"/>
    </source>
</evidence>
<dbReference type="Gene3D" id="2.130.10.30">
    <property type="entry name" value="Regulator of chromosome condensation 1/beta-lactamase-inhibitor protein II"/>
    <property type="match status" value="2"/>
</dbReference>
<keyword evidence="6" id="KW-1185">Reference proteome</keyword>
<dbReference type="STRING" id="112498.A0A2D3UXN3"/>
<dbReference type="PRINTS" id="PR00633">
    <property type="entry name" value="RCCNDNSATION"/>
</dbReference>
<proteinExistence type="predicted"/>
<keyword evidence="2" id="KW-0677">Repeat</keyword>
<feature type="domain" description="RCC1-like" evidence="4">
    <location>
        <begin position="10"/>
        <end position="343"/>
    </location>
</feature>
<dbReference type="InterPro" id="IPR051553">
    <property type="entry name" value="Ran_GTPase-activating"/>
</dbReference>
<evidence type="ECO:0000313" key="6">
    <source>
        <dbReference type="Proteomes" id="UP000225277"/>
    </source>
</evidence>
<organism evidence="5 6">
    <name type="scientific">Ramularia collo-cygni</name>
    <dbReference type="NCBI Taxonomy" id="112498"/>
    <lineage>
        <taxon>Eukaryota</taxon>
        <taxon>Fungi</taxon>
        <taxon>Dikarya</taxon>
        <taxon>Ascomycota</taxon>
        <taxon>Pezizomycotina</taxon>
        <taxon>Dothideomycetes</taxon>
        <taxon>Dothideomycetidae</taxon>
        <taxon>Mycosphaerellales</taxon>
        <taxon>Mycosphaerellaceae</taxon>
        <taxon>Ramularia</taxon>
    </lineage>
</organism>
<dbReference type="Proteomes" id="UP000225277">
    <property type="component" value="Unassembled WGS sequence"/>
</dbReference>
<dbReference type="PANTHER" id="PTHR45982">
    <property type="entry name" value="REGULATOR OF CHROMOSOME CONDENSATION"/>
    <property type="match status" value="1"/>
</dbReference>
<dbReference type="PANTHER" id="PTHR45982:SF5">
    <property type="entry name" value="RCC DOMAIN-CONTAINING PROTEIN ATS1"/>
    <property type="match status" value="1"/>
</dbReference>
<keyword evidence="1" id="KW-0344">Guanine-nucleotide releasing factor</keyword>
<name>A0A2D3UXN3_9PEZI</name>
<reference evidence="5 6" key="1">
    <citation type="submission" date="2016-03" db="EMBL/GenBank/DDBJ databases">
        <authorList>
            <person name="Ploux O."/>
        </authorList>
    </citation>
    <scope>NUCLEOTIDE SEQUENCE [LARGE SCALE GENOMIC DNA]</scope>
    <source>
        <strain evidence="5 6">URUG2</strain>
    </source>
</reference>
<dbReference type="EMBL" id="FJUY01000002">
    <property type="protein sequence ID" value="CZT15906.1"/>
    <property type="molecule type" value="Genomic_DNA"/>
</dbReference>
<dbReference type="AlphaFoldDB" id="A0A2D3UXN3"/>
<feature type="repeat" description="RCC1" evidence="3">
    <location>
        <begin position="163"/>
        <end position="212"/>
    </location>
</feature>
<dbReference type="PROSITE" id="PS50012">
    <property type="entry name" value="RCC1_3"/>
    <property type="match status" value="4"/>
</dbReference>
<dbReference type="InterPro" id="IPR009091">
    <property type="entry name" value="RCC1/BLIP-II"/>
</dbReference>
<dbReference type="SUPFAM" id="SSF50985">
    <property type="entry name" value="RCC1/BLIP-II"/>
    <property type="match status" value="1"/>
</dbReference>
<feature type="repeat" description="RCC1" evidence="3">
    <location>
        <begin position="108"/>
        <end position="162"/>
    </location>
</feature>
<accession>A0A2D3UXN3</accession>
<gene>
    <name evidence="5" type="ORF">RCC_01745</name>
</gene>
<evidence type="ECO:0000259" key="4">
    <source>
        <dbReference type="Pfam" id="PF25390"/>
    </source>
</evidence>
<evidence type="ECO:0000313" key="5">
    <source>
        <dbReference type="EMBL" id="CZT15906.1"/>
    </source>
</evidence>
<dbReference type="GeneID" id="35596974"/>
<dbReference type="Pfam" id="PF25390">
    <property type="entry name" value="WD40_RLD"/>
    <property type="match status" value="1"/>
</dbReference>